<dbReference type="EMBL" id="CP020773">
    <property type="protein sequence ID" value="ARJ50204.1"/>
    <property type="molecule type" value="Genomic_DNA"/>
</dbReference>
<sequence>MLKITNLSVSFSKKNILKNINLNVKKGEIVGLIGNNGTGKTTLMKAILGLIKYNGEIEFQGSTTFQKNSFEMQRIGMLLQEDTYLNLNALQTLTMIEILNNMSFKENYVNILDGYSLPYKRKVKEFSFGMKQRLRLAIVLNYPYDLLILDEPYVGLDPLGVLKLQEKLLDLKNNGVSVIISSHQLSEIDGMCDRFVYLSDGKLTETEKLISKKIILNFDSFDNLERIKNVTGVNINNKELILNNNTELLYDVLSMFKKEEMKKIELKINQYIE</sequence>
<dbReference type="PANTHER" id="PTHR42939:SF1">
    <property type="entry name" value="ABC TRANSPORTER ATP-BINDING PROTEIN ALBC-RELATED"/>
    <property type="match status" value="1"/>
</dbReference>
<evidence type="ECO:0000313" key="6">
    <source>
        <dbReference type="Proteomes" id="UP000242864"/>
    </source>
</evidence>
<dbReference type="KEGG" id="slz:B5P37_02125"/>
<dbReference type="RefSeq" id="WP_085236641.1">
    <property type="nucleotide sequence ID" value="NZ_CP020773.1"/>
</dbReference>
<dbReference type="GO" id="GO:0005524">
    <property type="term" value="F:ATP binding"/>
    <property type="evidence" value="ECO:0007669"/>
    <property type="project" value="UniProtKB-KW"/>
</dbReference>
<dbReference type="Pfam" id="PF00005">
    <property type="entry name" value="ABC_tran"/>
    <property type="match status" value="1"/>
</dbReference>
<dbReference type="PANTHER" id="PTHR42939">
    <property type="entry name" value="ABC TRANSPORTER ATP-BINDING PROTEIN ALBC-RELATED"/>
    <property type="match status" value="1"/>
</dbReference>
<dbReference type="SMART" id="SM00382">
    <property type="entry name" value="AAA"/>
    <property type="match status" value="1"/>
</dbReference>
<dbReference type="InterPro" id="IPR027417">
    <property type="entry name" value="P-loop_NTPase"/>
</dbReference>
<dbReference type="PROSITE" id="PS00211">
    <property type="entry name" value="ABC_TRANSPORTER_1"/>
    <property type="match status" value="1"/>
</dbReference>
<evidence type="ECO:0000256" key="2">
    <source>
        <dbReference type="ARBA" id="ARBA00022741"/>
    </source>
</evidence>
<reference evidence="5 6" key="1">
    <citation type="submission" date="2017-04" db="EMBL/GenBank/DDBJ databases">
        <authorList>
            <person name="Veseli I.A."/>
            <person name="Tang C."/>
            <person name="Pombert J.-F."/>
        </authorList>
    </citation>
    <scope>NUCLEOTIDE SEQUENCE [LARGE SCALE GENOMIC DNA]</scope>
    <source>
        <strain evidence="5 6">ATCC 700373</strain>
    </source>
</reference>
<dbReference type="InterPro" id="IPR051782">
    <property type="entry name" value="ABC_Transporter_VariousFunc"/>
</dbReference>
<proteinExistence type="predicted"/>
<protein>
    <recommendedName>
        <fullName evidence="4">ABC transporter domain-containing protein</fullName>
    </recommendedName>
</protein>
<feature type="domain" description="ABC transporter" evidence="4">
    <location>
        <begin position="2"/>
        <end position="225"/>
    </location>
</feature>
<gene>
    <name evidence="5" type="ORF">B5P37_02125</name>
</gene>
<accession>A0AAC9WIG7</accession>
<dbReference type="AlphaFoldDB" id="A0AAC9WIG7"/>
<dbReference type="InterPro" id="IPR017871">
    <property type="entry name" value="ABC_transporter-like_CS"/>
</dbReference>
<keyword evidence="2" id="KW-0547">Nucleotide-binding</keyword>
<dbReference type="Proteomes" id="UP000242864">
    <property type="component" value="Chromosome"/>
</dbReference>
<evidence type="ECO:0000256" key="1">
    <source>
        <dbReference type="ARBA" id="ARBA00022448"/>
    </source>
</evidence>
<dbReference type="PROSITE" id="PS50893">
    <property type="entry name" value="ABC_TRANSPORTER_2"/>
    <property type="match status" value="1"/>
</dbReference>
<organism evidence="5 6">
    <name type="scientific">Staphylococcus lutrae</name>
    <dbReference type="NCBI Taxonomy" id="155085"/>
    <lineage>
        <taxon>Bacteria</taxon>
        <taxon>Bacillati</taxon>
        <taxon>Bacillota</taxon>
        <taxon>Bacilli</taxon>
        <taxon>Bacillales</taxon>
        <taxon>Staphylococcaceae</taxon>
        <taxon>Staphylococcus</taxon>
    </lineage>
</organism>
<evidence type="ECO:0000259" key="4">
    <source>
        <dbReference type="PROSITE" id="PS50893"/>
    </source>
</evidence>
<keyword evidence="3" id="KW-0067">ATP-binding</keyword>
<keyword evidence="6" id="KW-1185">Reference proteome</keyword>
<keyword evidence="1" id="KW-0813">Transport</keyword>
<dbReference type="SUPFAM" id="SSF52540">
    <property type="entry name" value="P-loop containing nucleoside triphosphate hydrolases"/>
    <property type="match status" value="1"/>
</dbReference>
<evidence type="ECO:0000256" key="3">
    <source>
        <dbReference type="ARBA" id="ARBA00022840"/>
    </source>
</evidence>
<name>A0AAC9WIG7_9STAP</name>
<dbReference type="InterPro" id="IPR003593">
    <property type="entry name" value="AAA+_ATPase"/>
</dbReference>
<evidence type="ECO:0000313" key="5">
    <source>
        <dbReference type="EMBL" id="ARJ50204.1"/>
    </source>
</evidence>
<dbReference type="GO" id="GO:0016887">
    <property type="term" value="F:ATP hydrolysis activity"/>
    <property type="evidence" value="ECO:0007669"/>
    <property type="project" value="InterPro"/>
</dbReference>
<dbReference type="InterPro" id="IPR003439">
    <property type="entry name" value="ABC_transporter-like_ATP-bd"/>
</dbReference>
<dbReference type="Gene3D" id="3.40.50.300">
    <property type="entry name" value="P-loop containing nucleotide triphosphate hydrolases"/>
    <property type="match status" value="1"/>
</dbReference>